<comment type="caution">
    <text evidence="2">The sequence shown here is derived from an EMBL/GenBank/DDBJ whole genome shotgun (WGS) entry which is preliminary data.</text>
</comment>
<name>A0ABV7J1L5_9RHOB</name>
<dbReference type="InterPro" id="IPR029032">
    <property type="entry name" value="AhpD-like"/>
</dbReference>
<dbReference type="InterPro" id="IPR004675">
    <property type="entry name" value="AhpD_core"/>
</dbReference>
<dbReference type="Proteomes" id="UP001595547">
    <property type="component" value="Unassembled WGS sequence"/>
</dbReference>
<accession>A0ABV7J1L5</accession>
<dbReference type="RefSeq" id="WP_380073129.1">
    <property type="nucleotide sequence ID" value="NZ_JBHRTO010000001.1"/>
</dbReference>
<evidence type="ECO:0000313" key="2">
    <source>
        <dbReference type="EMBL" id="MFC3181530.1"/>
    </source>
</evidence>
<organism evidence="2 3">
    <name type="scientific">Cypionkella sinensis</name>
    <dbReference type="NCBI Taxonomy" id="1756043"/>
    <lineage>
        <taxon>Bacteria</taxon>
        <taxon>Pseudomonadati</taxon>
        <taxon>Pseudomonadota</taxon>
        <taxon>Alphaproteobacteria</taxon>
        <taxon>Rhodobacterales</taxon>
        <taxon>Paracoccaceae</taxon>
        <taxon>Cypionkella</taxon>
    </lineage>
</organism>
<sequence length="203" mass="21578">MTRIATPATITDAPLAAQPLLDAVKKQLGVVPNLFRTVANSPAALEGYLGLSGALGKGSLPAATRERIALAVAEINGCNYCLSAHSYLGKNLAKLDEAEILANRRGHSNDPKADAAVRFAALVTKARGHVSDEDLRAVKMAGYDDGQVVEIVLHIALNTWTNYINEVAQTVIDLCDLNCGRERHVAGANHLLSLHSPRSLRPG</sequence>
<dbReference type="SUPFAM" id="SSF69118">
    <property type="entry name" value="AhpD-like"/>
    <property type="match status" value="1"/>
</dbReference>
<dbReference type="NCBIfam" id="TIGR00778">
    <property type="entry name" value="ahpD_dom"/>
    <property type="match status" value="1"/>
</dbReference>
<reference evidence="3" key="1">
    <citation type="journal article" date="2019" name="Int. J. Syst. Evol. Microbiol.">
        <title>The Global Catalogue of Microorganisms (GCM) 10K type strain sequencing project: providing services to taxonomists for standard genome sequencing and annotation.</title>
        <authorList>
            <consortium name="The Broad Institute Genomics Platform"/>
            <consortium name="The Broad Institute Genome Sequencing Center for Infectious Disease"/>
            <person name="Wu L."/>
            <person name="Ma J."/>
        </authorList>
    </citation>
    <scope>NUCLEOTIDE SEQUENCE [LARGE SCALE GENOMIC DNA]</scope>
    <source>
        <strain evidence="3">KCTC 52039</strain>
    </source>
</reference>
<feature type="domain" description="Carboxymuconolactone decarboxylase-like" evidence="1">
    <location>
        <begin position="42"/>
        <end position="120"/>
    </location>
</feature>
<dbReference type="InterPro" id="IPR003779">
    <property type="entry name" value="CMD-like"/>
</dbReference>
<dbReference type="PANTHER" id="PTHR35446">
    <property type="entry name" value="SI:CH211-175M2.5"/>
    <property type="match status" value="1"/>
</dbReference>
<keyword evidence="3" id="KW-1185">Reference proteome</keyword>
<protein>
    <submittedName>
        <fullName evidence="2">Carboxymuconolactone decarboxylase family protein</fullName>
    </submittedName>
</protein>
<dbReference type="Pfam" id="PF02627">
    <property type="entry name" value="CMD"/>
    <property type="match status" value="1"/>
</dbReference>
<dbReference type="EMBL" id="JBHRTO010000001">
    <property type="protein sequence ID" value="MFC3181530.1"/>
    <property type="molecule type" value="Genomic_DNA"/>
</dbReference>
<gene>
    <name evidence="2" type="ORF">ACFOGH_11060</name>
</gene>
<dbReference type="PANTHER" id="PTHR35446:SF3">
    <property type="entry name" value="CMD DOMAIN-CONTAINING PROTEIN"/>
    <property type="match status" value="1"/>
</dbReference>
<proteinExistence type="predicted"/>
<evidence type="ECO:0000259" key="1">
    <source>
        <dbReference type="Pfam" id="PF02627"/>
    </source>
</evidence>
<evidence type="ECO:0000313" key="3">
    <source>
        <dbReference type="Proteomes" id="UP001595547"/>
    </source>
</evidence>
<dbReference type="Gene3D" id="1.20.1290.10">
    <property type="entry name" value="AhpD-like"/>
    <property type="match status" value="1"/>
</dbReference>